<evidence type="ECO:0000313" key="5">
    <source>
        <dbReference type="EMBL" id="MFB2878519.1"/>
    </source>
</evidence>
<protein>
    <submittedName>
        <fullName evidence="5">Acylase</fullName>
    </submittedName>
</protein>
<comment type="caution">
    <text evidence="5">The sequence shown here is derived from an EMBL/GenBank/DDBJ whole genome shotgun (WGS) entry which is preliminary data.</text>
</comment>
<accession>A0ABV4X706</accession>
<dbReference type="SUPFAM" id="SSF56235">
    <property type="entry name" value="N-terminal nucleophile aminohydrolases (Ntn hydrolases)"/>
    <property type="match status" value="1"/>
</dbReference>
<dbReference type="CDD" id="cd01936">
    <property type="entry name" value="Ntn_CA"/>
    <property type="match status" value="1"/>
</dbReference>
<dbReference type="Gene3D" id="1.10.439.10">
    <property type="entry name" value="Penicillin Amidohydrolase, domain 1"/>
    <property type="match status" value="1"/>
</dbReference>
<dbReference type="InterPro" id="IPR014395">
    <property type="entry name" value="Pen/GL7ACA/AHL_acylase"/>
</dbReference>
<sequence>MQQFEVSEILWDSWGIPHIYAKNEIELFHAMGWAQAKSHGNLILMLYGQARGRAAEYWGSNYIDTDRYVRTMGIPDRAEEWYEAQSDKMRTYLKAYADGINGYIQAYPDEIPEFLKVVLPVSEVDILAHIQRVIHFFFVVNPNQIAALSQGEQMAGSNAWAICHPARGANAPEHSASQKAMLLVNPHQPWFDLFLWYEAQLTLPNLNAYGAALVGWPTLGIAFNDYLGWTVTVNPTKGADFYELSLRDGGYEWNDGICPFEVKSQTLKIKQEDGSLREEPLVVLQSIHGPVVAKTESKAIALRVVGLDRPYLLEQMWEMVNATNLSQFEASLQQLQLPLFNFLYADTEGQIFYLFNALVPVRSQSSQDRGDWDYWQKVIPGNTSDTLWTQYHSYQDLPRVVNPPSGWLQNTNDPPWTVTFPTLLKPEDYPSYIAPSNLGKMPHNILRPQRSIGKLLNSDTISFEDMVAFMFSSRLELADRILDGLIAAVKTYGSELGMQAVKVLESWNRHANADSCGTVLFIQWVQKIELDNIFATPWQSDSPLETPCGLIDPVFATAVLEEVAADIQSRYGMLDIAWGEVVRLRIGNQDLPGSGAGSIFGSFQVLDIIPVDEKIFQAIGGNSFMMAIEFTNPIRAEALTIYGNATQPHSPHVADQLPLYVRGQLRPVWRTQTAIRDHLRLREILDISSGLFIQANG</sequence>
<keyword evidence="6" id="KW-1185">Reference proteome</keyword>
<evidence type="ECO:0000256" key="2">
    <source>
        <dbReference type="ARBA" id="ARBA00022729"/>
    </source>
</evidence>
<name>A0ABV4X706_9CYAN</name>
<dbReference type="Proteomes" id="UP001576774">
    <property type="component" value="Unassembled WGS sequence"/>
</dbReference>
<keyword evidence="2" id="KW-0732">Signal</keyword>
<dbReference type="InterPro" id="IPR023343">
    <property type="entry name" value="Penicillin_amidase_dom1"/>
</dbReference>
<keyword evidence="3" id="KW-0378">Hydrolase</keyword>
<gene>
    <name evidence="5" type="ORF">ACE1CC_16835</name>
</gene>
<dbReference type="Gene3D" id="1.10.1400.10">
    <property type="match status" value="1"/>
</dbReference>
<dbReference type="Pfam" id="PF01804">
    <property type="entry name" value="Penicil_amidase"/>
    <property type="match status" value="1"/>
</dbReference>
<dbReference type="RefSeq" id="WP_413271589.1">
    <property type="nucleotide sequence ID" value="NZ_JBHFNQ010000125.1"/>
</dbReference>
<evidence type="ECO:0000256" key="3">
    <source>
        <dbReference type="ARBA" id="ARBA00022801"/>
    </source>
</evidence>
<keyword evidence="4" id="KW-0865">Zymogen</keyword>
<dbReference type="PANTHER" id="PTHR34218:SF3">
    <property type="entry name" value="ACYL-HOMOSERINE LACTONE ACYLASE PVDQ"/>
    <property type="match status" value="1"/>
</dbReference>
<reference evidence="5 6" key="1">
    <citation type="submission" date="2024-09" db="EMBL/GenBank/DDBJ databases">
        <title>Floridaenema gen nov. (Aerosakkonemataceae, Aerosakkonematales ord. nov., Cyanobacteria) from benthic tropical and subtropical fresh waters, with the description of four new species.</title>
        <authorList>
            <person name="Moretto J.A."/>
            <person name="Berthold D.E."/>
            <person name="Lefler F.W."/>
            <person name="Huang I.-S."/>
            <person name="Laughinghouse H. IV."/>
        </authorList>
    </citation>
    <scope>NUCLEOTIDE SEQUENCE [LARGE SCALE GENOMIC DNA]</scope>
    <source>
        <strain evidence="5 6">BLCC-F46</strain>
    </source>
</reference>
<proteinExistence type="inferred from homology"/>
<evidence type="ECO:0000256" key="1">
    <source>
        <dbReference type="ARBA" id="ARBA00006586"/>
    </source>
</evidence>
<dbReference type="InterPro" id="IPR043147">
    <property type="entry name" value="Penicillin_amidase_A-knob"/>
</dbReference>
<dbReference type="PANTHER" id="PTHR34218">
    <property type="entry name" value="PEPTIDASE S45 PENICILLIN AMIDASE"/>
    <property type="match status" value="1"/>
</dbReference>
<dbReference type="EMBL" id="JBHFNQ010000125">
    <property type="protein sequence ID" value="MFB2878519.1"/>
    <property type="molecule type" value="Genomic_DNA"/>
</dbReference>
<dbReference type="InterPro" id="IPR029055">
    <property type="entry name" value="Ntn_hydrolases_N"/>
</dbReference>
<evidence type="ECO:0000313" key="6">
    <source>
        <dbReference type="Proteomes" id="UP001576774"/>
    </source>
</evidence>
<comment type="similarity">
    <text evidence="1">Belongs to the peptidase S45 family.</text>
</comment>
<dbReference type="InterPro" id="IPR002692">
    <property type="entry name" value="S45"/>
</dbReference>
<dbReference type="PIRSF" id="PIRSF001227">
    <property type="entry name" value="Pen_acylase"/>
    <property type="match status" value="1"/>
</dbReference>
<organism evidence="5 6">
    <name type="scientific">Floridaenema aerugineum BLCC-F46</name>
    <dbReference type="NCBI Taxonomy" id="3153654"/>
    <lineage>
        <taxon>Bacteria</taxon>
        <taxon>Bacillati</taxon>
        <taxon>Cyanobacteriota</taxon>
        <taxon>Cyanophyceae</taxon>
        <taxon>Oscillatoriophycideae</taxon>
        <taxon>Aerosakkonematales</taxon>
        <taxon>Aerosakkonemataceae</taxon>
        <taxon>Floridanema</taxon>
        <taxon>Floridanema aerugineum</taxon>
    </lineage>
</organism>
<dbReference type="Gene3D" id="3.60.20.10">
    <property type="entry name" value="Glutamine Phosphoribosylpyrophosphate, subunit 1, domain 1"/>
    <property type="match status" value="1"/>
</dbReference>
<dbReference type="InterPro" id="IPR043146">
    <property type="entry name" value="Penicillin_amidase_N_B-knob"/>
</dbReference>
<dbReference type="Gene3D" id="2.30.120.10">
    <property type="match status" value="1"/>
</dbReference>
<evidence type="ECO:0000256" key="4">
    <source>
        <dbReference type="ARBA" id="ARBA00023145"/>
    </source>
</evidence>